<accession>A0A7S3SA52</accession>
<evidence type="ECO:0000313" key="1">
    <source>
        <dbReference type="EMBL" id="CAE0548722.1"/>
    </source>
</evidence>
<proteinExistence type="predicted"/>
<gene>
    <name evidence="1" type="ORF">SACU0126_LOCUS12015</name>
</gene>
<dbReference type="AlphaFoldDB" id="A0A7S3SA52"/>
<protein>
    <submittedName>
        <fullName evidence="1">Uncharacterized protein</fullName>
    </submittedName>
</protein>
<dbReference type="EMBL" id="HBIQ01037144">
    <property type="protein sequence ID" value="CAE0548722.1"/>
    <property type="molecule type" value="Transcribed_RNA"/>
</dbReference>
<sequence length="172" mass="18788">MTVKLKMHLKSSKEKTWVVSPSTLNGVSNQDVMTQAALESQHQGVVTEETDPTKSASAVKELATMLETAAVEDAEAEADPMNAETEEVEAVVRKDQDAMTAILEIAEVVTEEIMVDAAIETETTTETIEIAETVAEDHLHLALLFLQKRTTEIEEDLLCPIMLKSSSNVTVM</sequence>
<organism evidence="1">
    <name type="scientific">Strombidinopsis acuminata</name>
    <dbReference type="NCBI Taxonomy" id="141414"/>
    <lineage>
        <taxon>Eukaryota</taxon>
        <taxon>Sar</taxon>
        <taxon>Alveolata</taxon>
        <taxon>Ciliophora</taxon>
        <taxon>Intramacronucleata</taxon>
        <taxon>Spirotrichea</taxon>
        <taxon>Choreotrichia</taxon>
        <taxon>Choreotrichida</taxon>
        <taxon>Strombidinopsidae</taxon>
        <taxon>Strombidinopsis</taxon>
    </lineage>
</organism>
<name>A0A7S3SA52_9SPIT</name>
<reference evidence="1" key="1">
    <citation type="submission" date="2021-01" db="EMBL/GenBank/DDBJ databases">
        <authorList>
            <person name="Corre E."/>
            <person name="Pelletier E."/>
            <person name="Niang G."/>
            <person name="Scheremetjew M."/>
            <person name="Finn R."/>
            <person name="Kale V."/>
            <person name="Holt S."/>
            <person name="Cochrane G."/>
            <person name="Meng A."/>
            <person name="Brown T."/>
            <person name="Cohen L."/>
        </authorList>
    </citation>
    <scope>NUCLEOTIDE SEQUENCE</scope>
    <source>
        <strain evidence="1">SPMC142</strain>
    </source>
</reference>